<dbReference type="Proteomes" id="UP001145742">
    <property type="component" value="Unassembled WGS sequence"/>
</dbReference>
<comment type="caution">
    <text evidence="3">The sequence shown here is derived from an EMBL/GenBank/DDBJ whole genome shotgun (WGS) entry which is preliminary data.</text>
</comment>
<evidence type="ECO:0000313" key="4">
    <source>
        <dbReference type="Proteomes" id="UP001145742"/>
    </source>
</evidence>
<accession>A0ABQ9DY72</accession>
<feature type="chain" id="PRO_5046104636" evidence="2">
    <location>
        <begin position="18"/>
        <end position="94"/>
    </location>
</feature>
<dbReference type="EMBL" id="WHWB01031818">
    <property type="protein sequence ID" value="KAJ7427811.1"/>
    <property type="molecule type" value="Genomic_DNA"/>
</dbReference>
<gene>
    <name evidence="3" type="ORF">WISP_03754</name>
</gene>
<keyword evidence="2" id="KW-0732">Signal</keyword>
<feature type="region of interest" description="Disordered" evidence="1">
    <location>
        <begin position="68"/>
        <end position="94"/>
    </location>
</feature>
<feature type="signal peptide" evidence="2">
    <location>
        <begin position="1"/>
        <end position="17"/>
    </location>
</feature>
<protein>
    <submittedName>
        <fullName evidence="3">Uncharacterized protein</fullName>
    </submittedName>
</protein>
<sequence>MMDLILLSLGVTAPVASNYGNGGSWDVSSGIRGKLLDVETSRDPWSHDGFGLFMREFIPTAPMESSRVEKAPKLMESHLGPNTPWLAQPHPAMP</sequence>
<evidence type="ECO:0000313" key="3">
    <source>
        <dbReference type="EMBL" id="KAJ7427811.1"/>
    </source>
</evidence>
<reference evidence="3" key="1">
    <citation type="submission" date="2019-10" db="EMBL/GenBank/DDBJ databases">
        <authorList>
            <person name="Soares A.E.R."/>
            <person name="Aleixo A."/>
            <person name="Schneider P."/>
            <person name="Miyaki C.Y."/>
            <person name="Schneider M.P."/>
            <person name="Mello C."/>
            <person name="Vasconcelos A.T.R."/>
        </authorList>
    </citation>
    <scope>NUCLEOTIDE SEQUENCE</scope>
    <source>
        <tissue evidence="3">Muscle</tissue>
    </source>
</reference>
<keyword evidence="4" id="KW-1185">Reference proteome</keyword>
<evidence type="ECO:0000256" key="2">
    <source>
        <dbReference type="SAM" id="SignalP"/>
    </source>
</evidence>
<evidence type="ECO:0000256" key="1">
    <source>
        <dbReference type="SAM" id="MobiDB-lite"/>
    </source>
</evidence>
<name>A0ABQ9DY72_9PASS</name>
<organism evidence="3 4">
    <name type="scientific">Willisornis vidua</name>
    <name type="common">Xingu scale-backed antbird</name>
    <dbReference type="NCBI Taxonomy" id="1566151"/>
    <lineage>
        <taxon>Eukaryota</taxon>
        <taxon>Metazoa</taxon>
        <taxon>Chordata</taxon>
        <taxon>Craniata</taxon>
        <taxon>Vertebrata</taxon>
        <taxon>Euteleostomi</taxon>
        <taxon>Archelosauria</taxon>
        <taxon>Archosauria</taxon>
        <taxon>Dinosauria</taxon>
        <taxon>Saurischia</taxon>
        <taxon>Theropoda</taxon>
        <taxon>Coelurosauria</taxon>
        <taxon>Aves</taxon>
        <taxon>Neognathae</taxon>
        <taxon>Neoaves</taxon>
        <taxon>Telluraves</taxon>
        <taxon>Australaves</taxon>
        <taxon>Passeriformes</taxon>
        <taxon>Thamnophilidae</taxon>
        <taxon>Willisornis</taxon>
    </lineage>
</organism>
<proteinExistence type="predicted"/>